<dbReference type="Proteomes" id="UP000695022">
    <property type="component" value="Unplaced"/>
</dbReference>
<sequence length="151" mass="16349">MSSWKNHWVYWAGPMGGAFLAGLVYELLFDPKRNFKNTDDLLKESDRDALAAAAAKNVNYMRRSHSAQSHATVSTLMQPASATSTMQRLRTFERYGRDNIAYDAASVCPSNIELAEAMTPRGGATGDLAADEDSRSGCHSSAYSSSSGVCV</sequence>
<keyword evidence="4 6" id="KW-0472">Membrane</keyword>
<feature type="region of interest" description="Disordered" evidence="5">
    <location>
        <begin position="123"/>
        <end position="151"/>
    </location>
</feature>
<dbReference type="GeneID" id="106817020"/>
<feature type="transmembrane region" description="Helical" evidence="6">
    <location>
        <begin position="12"/>
        <end position="29"/>
    </location>
</feature>
<evidence type="ECO:0000256" key="2">
    <source>
        <dbReference type="ARBA" id="ARBA00022692"/>
    </source>
</evidence>
<protein>
    <submittedName>
        <fullName evidence="8">Aquaporin-4-like</fullName>
    </submittedName>
</protein>
<reference evidence="8" key="1">
    <citation type="submission" date="2025-08" db="UniProtKB">
        <authorList>
            <consortium name="RefSeq"/>
        </authorList>
    </citation>
    <scope>IDENTIFICATION</scope>
</reference>
<keyword evidence="2 6" id="KW-0812">Transmembrane</keyword>
<dbReference type="Gene3D" id="1.20.1080.10">
    <property type="entry name" value="Glycerol uptake facilitator protein"/>
    <property type="match status" value="1"/>
</dbReference>
<evidence type="ECO:0000313" key="7">
    <source>
        <dbReference type="Proteomes" id="UP000695022"/>
    </source>
</evidence>
<keyword evidence="3 6" id="KW-1133">Transmembrane helix</keyword>
<dbReference type="InterPro" id="IPR023271">
    <property type="entry name" value="Aquaporin-like"/>
</dbReference>
<comment type="subcellular location">
    <subcellularLocation>
        <location evidence="1">Membrane</location>
        <topology evidence="1">Multi-pass membrane protein</topology>
    </subcellularLocation>
</comment>
<gene>
    <name evidence="8" type="primary">LOC106817020</name>
</gene>
<proteinExistence type="predicted"/>
<evidence type="ECO:0000256" key="6">
    <source>
        <dbReference type="SAM" id="Phobius"/>
    </source>
</evidence>
<evidence type="ECO:0000256" key="5">
    <source>
        <dbReference type="SAM" id="MobiDB-lite"/>
    </source>
</evidence>
<evidence type="ECO:0000256" key="3">
    <source>
        <dbReference type="ARBA" id="ARBA00022989"/>
    </source>
</evidence>
<dbReference type="RefSeq" id="XP_014677151.1">
    <property type="nucleotide sequence ID" value="XM_014821665.1"/>
</dbReference>
<accession>A0ABM1EY80</accession>
<name>A0ABM1EY80_PRICU</name>
<evidence type="ECO:0000313" key="8">
    <source>
        <dbReference type="RefSeq" id="XP_014677151.1"/>
    </source>
</evidence>
<evidence type="ECO:0000256" key="1">
    <source>
        <dbReference type="ARBA" id="ARBA00004141"/>
    </source>
</evidence>
<organism evidence="7 8">
    <name type="scientific">Priapulus caudatus</name>
    <name type="common">Priapulid worm</name>
    <dbReference type="NCBI Taxonomy" id="37621"/>
    <lineage>
        <taxon>Eukaryota</taxon>
        <taxon>Metazoa</taxon>
        <taxon>Ecdysozoa</taxon>
        <taxon>Scalidophora</taxon>
        <taxon>Priapulida</taxon>
        <taxon>Priapulimorpha</taxon>
        <taxon>Priapulimorphida</taxon>
        <taxon>Priapulidae</taxon>
        <taxon>Priapulus</taxon>
    </lineage>
</organism>
<dbReference type="SUPFAM" id="SSF81338">
    <property type="entry name" value="Aquaporin-like"/>
    <property type="match status" value="1"/>
</dbReference>
<keyword evidence="7" id="KW-1185">Reference proteome</keyword>
<evidence type="ECO:0000256" key="4">
    <source>
        <dbReference type="ARBA" id="ARBA00023136"/>
    </source>
</evidence>
<feature type="compositionally biased region" description="Low complexity" evidence="5">
    <location>
        <begin position="137"/>
        <end position="151"/>
    </location>
</feature>